<proteinExistence type="predicted"/>
<accession>A0A4Q0SY50</accession>
<dbReference type="Proteomes" id="UP000289437">
    <property type="component" value="Unassembled WGS sequence"/>
</dbReference>
<dbReference type="EMBL" id="RDSM01000006">
    <property type="protein sequence ID" value="RXH53936.1"/>
    <property type="molecule type" value="Genomic_DNA"/>
</dbReference>
<reference evidence="2" key="2">
    <citation type="submission" date="2019-02" db="EMBL/GenBank/DDBJ databases">
        <title>Granulicella sibirica sp. nov., a psychrotolerant acidobacterium isolated from an organic soil layer in forested tundra, West Siberia.</title>
        <authorList>
            <person name="Oshkin I.Y."/>
            <person name="Kulichevskaya I.S."/>
            <person name="Rijpstra W.I.C."/>
            <person name="Sinninghe Damste J.S."/>
            <person name="Rakitin A.L."/>
            <person name="Ravin N.V."/>
            <person name="Dedysh S.N."/>
        </authorList>
    </citation>
    <scope>NUCLEOTIDE SEQUENCE [LARGE SCALE GENOMIC DNA]</scope>
    <source>
        <strain evidence="2">AF10</strain>
    </source>
</reference>
<dbReference type="AlphaFoldDB" id="A0A4Q0SY50"/>
<protein>
    <submittedName>
        <fullName evidence="1">Uncharacterized protein</fullName>
    </submittedName>
</protein>
<evidence type="ECO:0000313" key="1">
    <source>
        <dbReference type="EMBL" id="RXH53936.1"/>
    </source>
</evidence>
<keyword evidence="2" id="KW-1185">Reference proteome</keyword>
<gene>
    <name evidence="1" type="ORF">GRAN_4905</name>
</gene>
<comment type="caution">
    <text evidence="1">The sequence shown here is derived from an EMBL/GenBank/DDBJ whole genome shotgun (WGS) entry which is preliminary data.</text>
</comment>
<evidence type="ECO:0000313" key="2">
    <source>
        <dbReference type="Proteomes" id="UP000289437"/>
    </source>
</evidence>
<sequence length="37" mass="3964">MPKLLGLEMQVAAPTPHLLIYQLGMSSLNEPVIAACI</sequence>
<reference evidence="1 2" key="1">
    <citation type="submission" date="2018-11" db="EMBL/GenBank/DDBJ databases">
        <authorList>
            <person name="Mardanov A.V."/>
            <person name="Ravin N.V."/>
            <person name="Dedysh S.N."/>
        </authorList>
    </citation>
    <scope>NUCLEOTIDE SEQUENCE [LARGE SCALE GENOMIC DNA]</scope>
    <source>
        <strain evidence="1 2">AF10</strain>
    </source>
</reference>
<organism evidence="1 2">
    <name type="scientific">Granulicella sibirica</name>
    <dbReference type="NCBI Taxonomy" id="2479048"/>
    <lineage>
        <taxon>Bacteria</taxon>
        <taxon>Pseudomonadati</taxon>
        <taxon>Acidobacteriota</taxon>
        <taxon>Terriglobia</taxon>
        <taxon>Terriglobales</taxon>
        <taxon>Acidobacteriaceae</taxon>
        <taxon>Granulicella</taxon>
    </lineage>
</organism>
<name>A0A4Q0SY50_9BACT</name>